<comment type="caution">
    <text evidence="3">The sequence shown here is derived from an EMBL/GenBank/DDBJ whole genome shotgun (WGS) entry which is preliminary data.</text>
</comment>
<dbReference type="Pfam" id="PF09835">
    <property type="entry name" value="DUF2062"/>
    <property type="match status" value="1"/>
</dbReference>
<keyword evidence="1" id="KW-0812">Transmembrane</keyword>
<dbReference type="AlphaFoldDB" id="A0ABD5PV69"/>
<reference evidence="3 4" key="1">
    <citation type="journal article" date="2019" name="Int. J. Syst. Evol. Microbiol.">
        <title>The Global Catalogue of Microorganisms (GCM) 10K type strain sequencing project: providing services to taxonomists for standard genome sequencing and annotation.</title>
        <authorList>
            <consortium name="The Broad Institute Genomics Platform"/>
            <consortium name="The Broad Institute Genome Sequencing Center for Infectious Disease"/>
            <person name="Wu L."/>
            <person name="Ma J."/>
        </authorList>
    </citation>
    <scope>NUCLEOTIDE SEQUENCE [LARGE SCALE GENOMIC DNA]</scope>
    <source>
        <strain evidence="3 4">WLHS5</strain>
    </source>
</reference>
<evidence type="ECO:0000256" key="1">
    <source>
        <dbReference type="SAM" id="Phobius"/>
    </source>
</evidence>
<accession>A0ABD5PV69</accession>
<dbReference type="Proteomes" id="UP001595898">
    <property type="component" value="Unassembled WGS sequence"/>
</dbReference>
<keyword evidence="1" id="KW-0472">Membrane</keyword>
<keyword evidence="4" id="KW-1185">Reference proteome</keyword>
<name>A0ABD5PV69_9EURY</name>
<evidence type="ECO:0000313" key="4">
    <source>
        <dbReference type="Proteomes" id="UP001595898"/>
    </source>
</evidence>
<feature type="transmembrane region" description="Helical" evidence="1">
    <location>
        <begin position="118"/>
        <end position="139"/>
    </location>
</feature>
<proteinExistence type="predicted"/>
<keyword evidence="1" id="KW-1133">Transmembrane helix</keyword>
<dbReference type="PANTHER" id="PTHR40547:SF1">
    <property type="entry name" value="SLL0298 PROTEIN"/>
    <property type="match status" value="1"/>
</dbReference>
<dbReference type="EMBL" id="JBHSFA010000011">
    <property type="protein sequence ID" value="MFC4544487.1"/>
    <property type="molecule type" value="Genomic_DNA"/>
</dbReference>
<dbReference type="PANTHER" id="PTHR40547">
    <property type="entry name" value="SLL0298 PROTEIN"/>
    <property type="match status" value="1"/>
</dbReference>
<evidence type="ECO:0000313" key="3">
    <source>
        <dbReference type="EMBL" id="MFC4544487.1"/>
    </source>
</evidence>
<dbReference type="RefSeq" id="WP_250141218.1">
    <property type="nucleotide sequence ID" value="NZ_JALIQP010000003.1"/>
</dbReference>
<organism evidence="3 4">
    <name type="scientific">Halosolutus amylolyticus</name>
    <dbReference type="NCBI Taxonomy" id="2932267"/>
    <lineage>
        <taxon>Archaea</taxon>
        <taxon>Methanobacteriati</taxon>
        <taxon>Methanobacteriota</taxon>
        <taxon>Stenosarchaea group</taxon>
        <taxon>Halobacteria</taxon>
        <taxon>Halobacteriales</taxon>
        <taxon>Natrialbaceae</taxon>
        <taxon>Halosolutus</taxon>
    </lineage>
</organism>
<evidence type="ECO:0000259" key="2">
    <source>
        <dbReference type="Pfam" id="PF09835"/>
    </source>
</evidence>
<feature type="domain" description="DUF2062" evidence="2">
    <location>
        <begin position="14"/>
        <end position="149"/>
    </location>
</feature>
<sequence>MIRERLARYRDRARRALMDAFREEHTPHQVGVSFGIGVFITSLPTGGLGVGLFFVFAALWSWISKPAIFASVAVLNPFVKPAVYVASFQIGGVLLGSRSIRSGETAAETAGIAVQQLLLGNLLVAVCLSVLGYVLVVHLTRAYRRRRRRQQFPSLLSVLFGPFRPQ</sequence>
<feature type="transmembrane region" description="Helical" evidence="1">
    <location>
        <begin position="30"/>
        <end position="63"/>
    </location>
</feature>
<dbReference type="InterPro" id="IPR018639">
    <property type="entry name" value="DUF2062"/>
</dbReference>
<gene>
    <name evidence="3" type="ORF">ACFO5R_21380</name>
</gene>
<protein>
    <submittedName>
        <fullName evidence="3">DUF2062 domain-containing protein</fullName>
    </submittedName>
</protein>